<dbReference type="InterPro" id="IPR036390">
    <property type="entry name" value="WH_DNA-bd_sf"/>
</dbReference>
<dbReference type="InterPro" id="IPR001034">
    <property type="entry name" value="DeoR_HTH"/>
</dbReference>
<dbReference type="RefSeq" id="WP_142040748.1">
    <property type="nucleotide sequence ID" value="NZ_JBHTGS010000001.1"/>
</dbReference>
<dbReference type="Pfam" id="PF00455">
    <property type="entry name" value="DeoRC"/>
    <property type="match status" value="1"/>
</dbReference>
<dbReference type="Gene3D" id="1.10.10.10">
    <property type="entry name" value="Winged helix-like DNA-binding domain superfamily/Winged helix DNA-binding domain"/>
    <property type="match status" value="1"/>
</dbReference>
<dbReference type="GO" id="GO:0003677">
    <property type="term" value="F:DNA binding"/>
    <property type="evidence" value="ECO:0007669"/>
    <property type="project" value="UniProtKB-KW"/>
</dbReference>
<evidence type="ECO:0000313" key="5">
    <source>
        <dbReference type="EMBL" id="TQL77606.1"/>
    </source>
</evidence>
<reference evidence="5 6" key="1">
    <citation type="submission" date="2019-06" db="EMBL/GenBank/DDBJ databases">
        <title>Sequencing the genomes of 1000 actinobacteria strains.</title>
        <authorList>
            <person name="Klenk H.-P."/>
        </authorList>
    </citation>
    <scope>NUCLEOTIDE SEQUENCE [LARGE SCALE GENOMIC DNA]</scope>
    <source>
        <strain evidence="5 6">DSM 45928</strain>
    </source>
</reference>
<comment type="caution">
    <text evidence="5">The sequence shown here is derived from an EMBL/GenBank/DDBJ whole genome shotgun (WGS) entry which is preliminary data.</text>
</comment>
<dbReference type="Proteomes" id="UP000317043">
    <property type="component" value="Unassembled WGS sequence"/>
</dbReference>
<dbReference type="PROSITE" id="PS00894">
    <property type="entry name" value="HTH_DEOR_1"/>
    <property type="match status" value="1"/>
</dbReference>
<dbReference type="InParanoid" id="A0A543AYE9"/>
<dbReference type="SMART" id="SM00420">
    <property type="entry name" value="HTH_DEOR"/>
    <property type="match status" value="1"/>
</dbReference>
<gene>
    <name evidence="5" type="ORF">FB566_3165</name>
</gene>
<dbReference type="InterPro" id="IPR014036">
    <property type="entry name" value="DeoR-like_C"/>
</dbReference>
<name>A0A543AYE9_9ACTN</name>
<evidence type="ECO:0000259" key="4">
    <source>
        <dbReference type="PROSITE" id="PS51000"/>
    </source>
</evidence>
<dbReference type="PANTHER" id="PTHR30363:SF44">
    <property type="entry name" value="AGA OPERON TRANSCRIPTIONAL REPRESSOR-RELATED"/>
    <property type="match status" value="1"/>
</dbReference>
<dbReference type="SMART" id="SM01134">
    <property type="entry name" value="DeoRC"/>
    <property type="match status" value="1"/>
</dbReference>
<evidence type="ECO:0000313" key="6">
    <source>
        <dbReference type="Proteomes" id="UP000317043"/>
    </source>
</evidence>
<dbReference type="Pfam" id="PF08220">
    <property type="entry name" value="HTH_DeoR"/>
    <property type="match status" value="1"/>
</dbReference>
<evidence type="ECO:0000256" key="1">
    <source>
        <dbReference type="ARBA" id="ARBA00023015"/>
    </source>
</evidence>
<evidence type="ECO:0000256" key="2">
    <source>
        <dbReference type="ARBA" id="ARBA00023125"/>
    </source>
</evidence>
<keyword evidence="1" id="KW-0805">Transcription regulation</keyword>
<keyword evidence="2" id="KW-0238">DNA-binding</keyword>
<dbReference type="InterPro" id="IPR018356">
    <property type="entry name" value="Tscrpt_reg_HTH_DeoR_CS"/>
</dbReference>
<feature type="domain" description="HTH deoR-type" evidence="4">
    <location>
        <begin position="18"/>
        <end position="73"/>
    </location>
</feature>
<dbReference type="PANTHER" id="PTHR30363">
    <property type="entry name" value="HTH-TYPE TRANSCRIPTIONAL REGULATOR SRLR-RELATED"/>
    <property type="match status" value="1"/>
</dbReference>
<dbReference type="GO" id="GO:0003700">
    <property type="term" value="F:DNA-binding transcription factor activity"/>
    <property type="evidence" value="ECO:0007669"/>
    <property type="project" value="InterPro"/>
</dbReference>
<evidence type="ECO:0000256" key="3">
    <source>
        <dbReference type="ARBA" id="ARBA00023163"/>
    </source>
</evidence>
<dbReference type="InterPro" id="IPR050313">
    <property type="entry name" value="Carb_Metab_HTH_regulators"/>
</dbReference>
<dbReference type="SUPFAM" id="SSF46785">
    <property type="entry name" value="Winged helix' DNA-binding domain"/>
    <property type="match status" value="1"/>
</dbReference>
<dbReference type="OrthoDB" id="7688673at2"/>
<proteinExistence type="predicted"/>
<dbReference type="InterPro" id="IPR037171">
    <property type="entry name" value="NagB/RpiA_transferase-like"/>
</dbReference>
<protein>
    <submittedName>
        <fullName evidence="5">DeoR family transcriptional regulator</fullName>
    </submittedName>
</protein>
<dbReference type="InterPro" id="IPR036388">
    <property type="entry name" value="WH-like_DNA-bd_sf"/>
</dbReference>
<keyword evidence="3" id="KW-0804">Transcription</keyword>
<dbReference type="EMBL" id="VFOW01000001">
    <property type="protein sequence ID" value="TQL77606.1"/>
    <property type="molecule type" value="Genomic_DNA"/>
</dbReference>
<dbReference type="PROSITE" id="PS51000">
    <property type="entry name" value="HTH_DEOR_2"/>
    <property type="match status" value="1"/>
</dbReference>
<sequence length="262" mass="27787">MSTDSQPTAEDGGRRHTRAARHEAIIEHLSANDRIDVTQLAERFDVTEMTIRRDLAALDSQGRVTRVHGGALPPKPIGYETRATINSEAKAAIAVGVSRLITDGETVGLDMGTTCHAIAAELAKRDGLTIVTYSMHVAMAFRHSGSRAIVLGGEMTDELTLVNGGLVQLADNLVLDSLVVSCAGVSPRFGVSYFDAAEVEVRRVMAARADRLILAADAGKWGRHSTFSLGPLSMFSAAVTDAVVPEELREAGGPDLDLVVVG</sequence>
<dbReference type="Gene3D" id="3.40.50.1360">
    <property type="match status" value="1"/>
</dbReference>
<dbReference type="PRINTS" id="PR00037">
    <property type="entry name" value="HTHLACR"/>
</dbReference>
<dbReference type="SUPFAM" id="SSF100950">
    <property type="entry name" value="NagB/RpiA/CoA transferase-like"/>
    <property type="match status" value="1"/>
</dbReference>
<dbReference type="AlphaFoldDB" id="A0A543AYE9"/>
<organism evidence="5 6">
    <name type="scientific">Stackebrandtia endophytica</name>
    <dbReference type="NCBI Taxonomy" id="1496996"/>
    <lineage>
        <taxon>Bacteria</taxon>
        <taxon>Bacillati</taxon>
        <taxon>Actinomycetota</taxon>
        <taxon>Actinomycetes</taxon>
        <taxon>Glycomycetales</taxon>
        <taxon>Glycomycetaceae</taxon>
        <taxon>Stackebrandtia</taxon>
    </lineage>
</organism>
<accession>A0A543AYE9</accession>
<keyword evidence="6" id="KW-1185">Reference proteome</keyword>